<protein>
    <submittedName>
        <fullName evidence="2">Uncharacterized protein</fullName>
    </submittedName>
</protein>
<name>A0AAV2G7R0_9ROSI</name>
<evidence type="ECO:0000313" key="2">
    <source>
        <dbReference type="EMBL" id="CAL1406694.1"/>
    </source>
</evidence>
<gene>
    <name evidence="2" type="ORF">LTRI10_LOCUS46402</name>
</gene>
<accession>A0AAV2G7R0</accession>
<dbReference type="AlphaFoldDB" id="A0AAV2G7R0"/>
<sequence>MKNINSIQRIDRSAGKRNRGLILVDRTLETAKRRRSVNVVFWVFKLPSVEELDLEELVFKQTIMVAKSKMAIGNASLPSVSLDSDTLFPNERSRRQEGDTPTADRNSAVNGFWTKDSPIRRLSVRKIPPMDLVSENKGIPITKFQIPISWAKCSISRRYLFPRYRVGLGVPIGDLTRLLFKELGAGTQARSLTLTRATDQPRAHPTAVIPNSPSHAGNSSSSSLLPRSFKLLASPLIKRERLGGCSAGNGSVSNRGRGTCLLLTWPRPVGRDEMISNNNDSTLQIQAMAHVASDQVVQFSMEEVQSTKYRASHSLLGRVFTSNRISTTELREAALTHWLIQGRLRVVLAKHGLVEFMFRNEEARL</sequence>
<dbReference type="Proteomes" id="UP001497516">
    <property type="component" value="Chromosome 8"/>
</dbReference>
<feature type="region of interest" description="Disordered" evidence="1">
    <location>
        <begin position="90"/>
        <end position="109"/>
    </location>
</feature>
<keyword evidence="3" id="KW-1185">Reference proteome</keyword>
<dbReference type="EMBL" id="OZ034821">
    <property type="protein sequence ID" value="CAL1406694.1"/>
    <property type="molecule type" value="Genomic_DNA"/>
</dbReference>
<evidence type="ECO:0000256" key="1">
    <source>
        <dbReference type="SAM" id="MobiDB-lite"/>
    </source>
</evidence>
<proteinExistence type="predicted"/>
<evidence type="ECO:0000313" key="3">
    <source>
        <dbReference type="Proteomes" id="UP001497516"/>
    </source>
</evidence>
<feature type="region of interest" description="Disordered" evidence="1">
    <location>
        <begin position="191"/>
        <end position="223"/>
    </location>
</feature>
<organism evidence="2 3">
    <name type="scientific">Linum trigynum</name>
    <dbReference type="NCBI Taxonomy" id="586398"/>
    <lineage>
        <taxon>Eukaryota</taxon>
        <taxon>Viridiplantae</taxon>
        <taxon>Streptophyta</taxon>
        <taxon>Embryophyta</taxon>
        <taxon>Tracheophyta</taxon>
        <taxon>Spermatophyta</taxon>
        <taxon>Magnoliopsida</taxon>
        <taxon>eudicotyledons</taxon>
        <taxon>Gunneridae</taxon>
        <taxon>Pentapetalae</taxon>
        <taxon>rosids</taxon>
        <taxon>fabids</taxon>
        <taxon>Malpighiales</taxon>
        <taxon>Linaceae</taxon>
        <taxon>Linum</taxon>
    </lineage>
</organism>
<reference evidence="2 3" key="1">
    <citation type="submission" date="2024-04" db="EMBL/GenBank/DDBJ databases">
        <authorList>
            <person name="Fracassetti M."/>
        </authorList>
    </citation>
    <scope>NUCLEOTIDE SEQUENCE [LARGE SCALE GENOMIC DNA]</scope>
</reference>
<feature type="compositionally biased region" description="Low complexity" evidence="1">
    <location>
        <begin position="212"/>
        <end position="223"/>
    </location>
</feature>